<dbReference type="RefSeq" id="WP_249329588.1">
    <property type="nucleotide sequence ID" value="NZ_CP060635.1"/>
</dbReference>
<dbReference type="Gene3D" id="3.30.2140.10">
    <property type="entry name" value="Arylamine N-acetyltransferase"/>
    <property type="match status" value="1"/>
</dbReference>
<keyword evidence="3" id="KW-1185">Reference proteome</keyword>
<protein>
    <submittedName>
        <fullName evidence="2">Arylamine N-acetyltransferase</fullName>
    </submittedName>
</protein>
<dbReference type="InterPro" id="IPR001447">
    <property type="entry name" value="Arylamine_N-AcTrfase"/>
</dbReference>
<comment type="similarity">
    <text evidence="1">Belongs to the arylamine N-acetyltransferase family.</text>
</comment>
<dbReference type="Proteomes" id="UP000515860">
    <property type="component" value="Chromosome"/>
</dbReference>
<gene>
    <name evidence="2" type="ORF">H9Q79_07990</name>
</gene>
<keyword evidence="2" id="KW-0808">Transferase</keyword>
<dbReference type="GO" id="GO:0016407">
    <property type="term" value="F:acetyltransferase activity"/>
    <property type="evidence" value="ECO:0007669"/>
    <property type="project" value="InterPro"/>
</dbReference>
<dbReference type="Pfam" id="PF00797">
    <property type="entry name" value="Acetyltransf_2"/>
    <property type="match status" value="1"/>
</dbReference>
<evidence type="ECO:0000313" key="3">
    <source>
        <dbReference type="Proteomes" id="UP000515860"/>
    </source>
</evidence>
<dbReference type="SUPFAM" id="SSF54001">
    <property type="entry name" value="Cysteine proteinases"/>
    <property type="match status" value="1"/>
</dbReference>
<dbReference type="EMBL" id="CP060635">
    <property type="protein sequence ID" value="QNM10193.1"/>
    <property type="molecule type" value="Genomic_DNA"/>
</dbReference>
<proteinExistence type="inferred from homology"/>
<sequence>MYEELYAHIPEPEAYLERLGIPAPLKPNREFLDRLVYAHQCAVPFENLDICDYHMPVSLAIPALYDKIVLRKRGGYCFELNGLFTQLLKDLGYRAWSCMCRIVRGRDYLPPIMHRGVVAEVEGELYYCDVGFGGPAPSGAVKISEGGTTECRGELFHTVRLDDIWWALDRTTSDGSIEHVFRFYTMPQENVDFIALNNYCSTSPDSNFTKRRSMNLKTPEGNYNLMGSLFTEVKNGKAAARNVGTQTEFLQIAEQYFHLKL</sequence>
<dbReference type="PANTHER" id="PTHR11786">
    <property type="entry name" value="N-HYDROXYARYLAMINE O-ACETYLTRANSFERASE"/>
    <property type="match status" value="1"/>
</dbReference>
<dbReference type="AlphaFoldDB" id="A0A7G9GHB1"/>
<dbReference type="Gene3D" id="2.40.128.150">
    <property type="entry name" value="Cysteine proteinases"/>
    <property type="match status" value="1"/>
</dbReference>
<reference evidence="2 3" key="1">
    <citation type="submission" date="2020-08" db="EMBL/GenBank/DDBJ databases">
        <authorList>
            <person name="Liu C."/>
            <person name="Sun Q."/>
        </authorList>
    </citation>
    <scope>NUCLEOTIDE SEQUENCE [LARGE SCALE GENOMIC DNA]</scope>
    <source>
        <strain evidence="2 3">NSJ-29</strain>
    </source>
</reference>
<accession>A0A7G9GHB1</accession>
<name>A0A7G9GHB1_9FIRM</name>
<dbReference type="InterPro" id="IPR038765">
    <property type="entry name" value="Papain-like_cys_pep_sf"/>
</dbReference>
<organism evidence="2 3">
    <name type="scientific">Wansuia hejianensis</name>
    <dbReference type="NCBI Taxonomy" id="2763667"/>
    <lineage>
        <taxon>Bacteria</taxon>
        <taxon>Bacillati</taxon>
        <taxon>Bacillota</taxon>
        <taxon>Clostridia</taxon>
        <taxon>Lachnospirales</taxon>
        <taxon>Lachnospiraceae</taxon>
        <taxon>Wansuia</taxon>
    </lineage>
</organism>
<dbReference type="PANTHER" id="PTHR11786:SF0">
    <property type="entry name" value="ARYLAMINE N-ACETYLTRANSFERASE 4-RELATED"/>
    <property type="match status" value="1"/>
</dbReference>
<evidence type="ECO:0000313" key="2">
    <source>
        <dbReference type="EMBL" id="QNM10193.1"/>
    </source>
</evidence>
<evidence type="ECO:0000256" key="1">
    <source>
        <dbReference type="ARBA" id="ARBA00006547"/>
    </source>
</evidence>
<dbReference type="KEGG" id="whj:H9Q79_07990"/>